<dbReference type="Proteomes" id="UP000173990">
    <property type="component" value="Segment"/>
</dbReference>
<accession>L7SRW5</accession>
<name>L7SRW5_ILTV</name>
<organismHost>
    <name type="scientific">Gallus gallus</name>
    <name type="common">Chicken</name>
    <dbReference type="NCBI Taxonomy" id="9031"/>
</organismHost>
<protein>
    <submittedName>
        <fullName evidence="1">Small capsid protein</fullName>
    </submittedName>
</protein>
<reference evidence="1 2" key="1">
    <citation type="journal article" date="2013" name="PLoS ONE">
        <title>Phylogenetic and Molecular Epidemiological Studies Reveal Evidence of Multiple Past Recombination Events between Infectious Laryngotracheitis Viruses.</title>
        <authorList>
            <person name="Lee S.-W."/>
            <person name="Devlin J.M."/>
            <person name="Markham J.F."/>
            <person name="Noormohammadi A.H."/>
            <person name="Browning G.F."/>
            <person name="Ficorilli N.P."/>
            <person name="Hartley C.A."/>
            <person name="Markham P.F."/>
        </authorList>
    </citation>
    <scope>NUCLEOTIDE SEQUENCE [LARGE SCALE GENOMIC DNA]</scope>
    <source>
        <strain evidence="1">V1-99</strain>
    </source>
</reference>
<evidence type="ECO:0000313" key="2">
    <source>
        <dbReference type="Proteomes" id="UP000173990"/>
    </source>
</evidence>
<organism evidence="1 2">
    <name type="scientific">Infectious laryngotracheitis virus</name>
    <name type="common">ILTV</name>
    <name type="synonym">Gallid herpesvirus 1</name>
    <dbReference type="NCBI Taxonomy" id="10386"/>
    <lineage>
        <taxon>Viruses</taxon>
        <taxon>Duplodnaviria</taxon>
        <taxon>Heunggongvirae</taxon>
        <taxon>Peploviricota</taxon>
        <taxon>Herviviricetes</taxon>
        <taxon>Herpesvirales</taxon>
        <taxon>Orthoherpesviridae</taxon>
        <taxon>Alphaherpesvirinae</taxon>
        <taxon>Iltovirus</taxon>
        <taxon>Iltovirus gallidalpha1</taxon>
    </lineage>
</organism>
<dbReference type="EMBL" id="JX646898">
    <property type="protein sequence ID" value="AGC23066.1"/>
    <property type="molecule type" value="Genomic_DNA"/>
</dbReference>
<evidence type="ECO:0000313" key="1">
    <source>
        <dbReference type="EMBL" id="AGC23066.1"/>
    </source>
</evidence>
<proteinExistence type="predicted"/>
<gene>
    <name evidence="1" type="primary">UL35</name>
    <name evidence="1" type="ORF">ILTV_ORF32</name>
</gene>
<sequence length="124" mass="14280">MSRQSNSHSTPQPQDRVNAAAEMLKAFLLTPPRDRAPDYMQNLNGITLDQLTEVARALKNEIPREDTVRQNILRNNITLALMALNRAPMLRDRLNIRPVFARLSGPQGLWTFGVRQRTRPRPRR</sequence>